<evidence type="ECO:0000313" key="2">
    <source>
        <dbReference type="EMBL" id="MXQ72700.1"/>
    </source>
</evidence>
<dbReference type="PIRSF" id="PIRSF005956">
    <property type="entry name" value="BtpA"/>
    <property type="match status" value="1"/>
</dbReference>
<sequence length="271" mass="29336">MSKNWITDMFHQEKAIIGLVHFLALPGDPGYDEAGGMKKVIEAARHDVLALQRGGVDGLLFSNEFSLPYPKGASFEMVAAMAYIIGALRDLITIPYGVHLIGDAQATVCLAAVTGAKFTRGTYHGVYATAGGLMDTDGAAIHRLRHRLGIDDFKLVYYVNVESSADIANRDAIDALRPVYKLDKPDALGVTGPVAGEEADVSLMKRVRETFPDAVIFATTGVHIDSVEKIMELADGAFVGTTFKRDGIFENEVDEKRVKAFMDKVHALSSS</sequence>
<comment type="caution">
    <text evidence="2">The sequence shown here is derived from an EMBL/GenBank/DDBJ whole genome shotgun (WGS) entry which is preliminary data.</text>
</comment>
<organism evidence="2 3">
    <name type="scientific">Copranaerobaculum intestinale</name>
    <dbReference type="NCBI Taxonomy" id="2692629"/>
    <lineage>
        <taxon>Bacteria</taxon>
        <taxon>Bacillati</taxon>
        <taxon>Bacillota</taxon>
        <taxon>Erysipelotrichia</taxon>
        <taxon>Erysipelotrichales</taxon>
        <taxon>Erysipelotrichaceae</taxon>
        <taxon>Copranaerobaculum</taxon>
    </lineage>
</organism>
<dbReference type="EMBL" id="WUUQ01000001">
    <property type="protein sequence ID" value="MXQ72700.1"/>
    <property type="molecule type" value="Genomic_DNA"/>
</dbReference>
<dbReference type="PANTHER" id="PTHR21381">
    <property type="entry name" value="ZGC:162297"/>
    <property type="match status" value="1"/>
</dbReference>
<gene>
    <name evidence="2" type="ORF">GSF08_01910</name>
</gene>
<dbReference type="Proteomes" id="UP000434036">
    <property type="component" value="Unassembled WGS sequence"/>
</dbReference>
<dbReference type="RefSeq" id="WP_160624183.1">
    <property type="nucleotide sequence ID" value="NZ_WUUQ01000001.1"/>
</dbReference>
<dbReference type="InterPro" id="IPR005137">
    <property type="entry name" value="BtpA"/>
</dbReference>
<dbReference type="PANTHER" id="PTHR21381:SF3">
    <property type="entry name" value="SGC REGION PROTEIN SGCQ-RELATED"/>
    <property type="match status" value="1"/>
</dbReference>
<protein>
    <submittedName>
        <fullName evidence="2">BtpA/SgcQ family protein</fullName>
    </submittedName>
</protein>
<dbReference type="AlphaFoldDB" id="A0A6N8U404"/>
<dbReference type="InterPro" id="IPR011060">
    <property type="entry name" value="RibuloseP-bd_barrel"/>
</dbReference>
<dbReference type="Pfam" id="PF03437">
    <property type="entry name" value="BtpA"/>
    <property type="match status" value="1"/>
</dbReference>
<comment type="similarity">
    <text evidence="1">Belongs to the BtpA family.</text>
</comment>
<name>A0A6N8U404_9FIRM</name>
<reference evidence="2 3" key="2">
    <citation type="submission" date="2020-01" db="EMBL/GenBank/DDBJ databases">
        <title>Clostridiaceae sp. nov. isolated from the gut of human by culturomics.</title>
        <authorList>
            <person name="Chang Y."/>
        </authorList>
    </citation>
    <scope>NUCLEOTIDE SEQUENCE [LARGE SCALE GENOMIC DNA]</scope>
    <source>
        <strain evidence="2 3">DONG20-135</strain>
    </source>
</reference>
<proteinExistence type="inferred from homology"/>
<keyword evidence="3" id="KW-1185">Reference proteome</keyword>
<dbReference type="NCBIfam" id="TIGR00259">
    <property type="entry name" value="thylakoid_BtpA"/>
    <property type="match status" value="1"/>
</dbReference>
<dbReference type="SUPFAM" id="SSF51366">
    <property type="entry name" value="Ribulose-phoshate binding barrel"/>
    <property type="match status" value="1"/>
</dbReference>
<evidence type="ECO:0000256" key="1">
    <source>
        <dbReference type="ARBA" id="ARBA00006007"/>
    </source>
</evidence>
<evidence type="ECO:0000313" key="3">
    <source>
        <dbReference type="Proteomes" id="UP000434036"/>
    </source>
</evidence>
<reference evidence="2 3" key="1">
    <citation type="submission" date="2019-12" db="EMBL/GenBank/DDBJ databases">
        <authorList>
            <person name="Yang R."/>
        </authorList>
    </citation>
    <scope>NUCLEOTIDE SEQUENCE [LARGE SCALE GENOMIC DNA]</scope>
    <source>
        <strain evidence="2 3">DONG20-135</strain>
    </source>
</reference>
<accession>A0A6N8U404</accession>